<protein>
    <submittedName>
        <fullName evidence="1">Uncharacterized protein</fullName>
    </submittedName>
</protein>
<sequence>MNCQTENFNHHPRRGKCSLCRLAVDRCVERVKNQCWRVTELKLQIIITKLLFDARSSRISFAHRLFTCSKISYLHHLSISPNYRLRIVRFTGTKNISVQYSKFDDFKIKIRKRLALLKDVQMIIGAMEPPPLYNRHPLREISSSKNKKDPRSNNQNYYQLLLAKLWESYFDPVTCLR</sequence>
<comment type="caution">
    <text evidence="1">The sequence shown here is derived from an EMBL/GenBank/DDBJ whole genome shotgun (WGS) entry which is preliminary data.</text>
</comment>
<accession>A0A6G0T5A9</accession>
<dbReference type="Proteomes" id="UP000475862">
    <property type="component" value="Unassembled WGS sequence"/>
</dbReference>
<dbReference type="AlphaFoldDB" id="A0A6G0T5A9"/>
<evidence type="ECO:0000313" key="2">
    <source>
        <dbReference type="Proteomes" id="UP000475862"/>
    </source>
</evidence>
<organism evidence="1 2">
    <name type="scientific">Aphis glycines</name>
    <name type="common">Soybean aphid</name>
    <dbReference type="NCBI Taxonomy" id="307491"/>
    <lineage>
        <taxon>Eukaryota</taxon>
        <taxon>Metazoa</taxon>
        <taxon>Ecdysozoa</taxon>
        <taxon>Arthropoda</taxon>
        <taxon>Hexapoda</taxon>
        <taxon>Insecta</taxon>
        <taxon>Pterygota</taxon>
        <taxon>Neoptera</taxon>
        <taxon>Paraneoptera</taxon>
        <taxon>Hemiptera</taxon>
        <taxon>Sternorrhyncha</taxon>
        <taxon>Aphidomorpha</taxon>
        <taxon>Aphidoidea</taxon>
        <taxon>Aphididae</taxon>
        <taxon>Aphidini</taxon>
        <taxon>Aphis</taxon>
        <taxon>Aphis</taxon>
    </lineage>
</organism>
<reference evidence="1 2" key="1">
    <citation type="submission" date="2019-08" db="EMBL/GenBank/DDBJ databases">
        <title>The genome of the soybean aphid Biotype 1, its phylome, world population structure and adaptation to the North American continent.</title>
        <authorList>
            <person name="Giordano R."/>
            <person name="Donthu R.K."/>
            <person name="Hernandez A.G."/>
            <person name="Wright C.L."/>
            <person name="Zimin A.V."/>
        </authorList>
    </citation>
    <scope>NUCLEOTIDE SEQUENCE [LARGE SCALE GENOMIC DNA]</scope>
    <source>
        <tissue evidence="1">Whole aphids</tissue>
    </source>
</reference>
<name>A0A6G0T5A9_APHGL</name>
<dbReference type="EMBL" id="VYZN01000064">
    <property type="protein sequence ID" value="KAE9525101.1"/>
    <property type="molecule type" value="Genomic_DNA"/>
</dbReference>
<evidence type="ECO:0000313" key="1">
    <source>
        <dbReference type="EMBL" id="KAE9525101.1"/>
    </source>
</evidence>
<keyword evidence="2" id="KW-1185">Reference proteome</keyword>
<proteinExistence type="predicted"/>
<gene>
    <name evidence="1" type="ORF">AGLY_014515</name>
</gene>